<sequence length="132" mass="14128">MQLRSAVYFILFAFLPGLGYQYVQDQLRPRGGLDGAAAYLAGVAPNFLGGVSLTAGLIVIALNLFPKAPRMTTTVLTALISLMGLLGWEVLQRWMPGGTFDPADLLWTVPGVVLSAAAAFPFLKVSRKDGEE</sequence>
<evidence type="ECO:0000313" key="2">
    <source>
        <dbReference type="EMBL" id="MCQ8186153.1"/>
    </source>
</evidence>
<keyword evidence="1" id="KW-1133">Transmembrane helix</keyword>
<accession>A0A9X2RKV0</accession>
<protein>
    <submittedName>
        <fullName evidence="2">Uncharacterized protein</fullName>
    </submittedName>
</protein>
<dbReference type="RefSeq" id="WP_256620049.1">
    <property type="nucleotide sequence ID" value="NZ_JANIBC010000013.1"/>
</dbReference>
<dbReference type="Proteomes" id="UP001142610">
    <property type="component" value="Unassembled WGS sequence"/>
</dbReference>
<feature type="transmembrane region" description="Helical" evidence="1">
    <location>
        <begin position="43"/>
        <end position="65"/>
    </location>
</feature>
<reference evidence="2" key="1">
    <citation type="submission" date="2022-07" db="EMBL/GenBank/DDBJ databases">
        <title>Parvularcula maris sp. nov., an algicidal bacterium isolated from seawater.</title>
        <authorList>
            <person name="Li F."/>
        </authorList>
    </citation>
    <scope>NUCLEOTIDE SEQUENCE</scope>
    <source>
        <strain evidence="2">BGMRC 0090</strain>
    </source>
</reference>
<dbReference type="AlphaFoldDB" id="A0A9X2RKV0"/>
<proteinExistence type="predicted"/>
<comment type="caution">
    <text evidence="2">The sequence shown here is derived from an EMBL/GenBank/DDBJ whole genome shotgun (WGS) entry which is preliminary data.</text>
</comment>
<dbReference type="EMBL" id="JANIBC010000013">
    <property type="protein sequence ID" value="MCQ8186153.1"/>
    <property type="molecule type" value="Genomic_DNA"/>
</dbReference>
<feature type="transmembrane region" description="Helical" evidence="1">
    <location>
        <begin position="72"/>
        <end position="91"/>
    </location>
</feature>
<organism evidence="2 3">
    <name type="scientific">Parvularcula maris</name>
    <dbReference type="NCBI Taxonomy" id="2965077"/>
    <lineage>
        <taxon>Bacteria</taxon>
        <taxon>Pseudomonadati</taxon>
        <taxon>Pseudomonadota</taxon>
        <taxon>Alphaproteobacteria</taxon>
        <taxon>Parvularculales</taxon>
        <taxon>Parvularculaceae</taxon>
        <taxon>Parvularcula</taxon>
    </lineage>
</organism>
<gene>
    <name evidence="2" type="ORF">NOG11_12255</name>
</gene>
<keyword evidence="1" id="KW-0472">Membrane</keyword>
<evidence type="ECO:0000313" key="3">
    <source>
        <dbReference type="Proteomes" id="UP001142610"/>
    </source>
</evidence>
<evidence type="ECO:0000256" key="1">
    <source>
        <dbReference type="SAM" id="Phobius"/>
    </source>
</evidence>
<keyword evidence="1" id="KW-0812">Transmembrane</keyword>
<name>A0A9X2RKV0_9PROT</name>
<keyword evidence="3" id="KW-1185">Reference proteome</keyword>
<feature type="transmembrane region" description="Helical" evidence="1">
    <location>
        <begin position="103"/>
        <end position="123"/>
    </location>
</feature>